<feature type="transmembrane region" description="Helical" evidence="7">
    <location>
        <begin position="121"/>
        <end position="140"/>
    </location>
</feature>
<dbReference type="Proteomes" id="UP000095283">
    <property type="component" value="Unplaced"/>
</dbReference>
<dbReference type="GO" id="GO:0036503">
    <property type="term" value="P:ERAD pathway"/>
    <property type="evidence" value="ECO:0007669"/>
    <property type="project" value="TreeGrafter"/>
</dbReference>
<protein>
    <submittedName>
        <fullName evidence="9">Uncharacterized protein</fullName>
    </submittedName>
</protein>
<feature type="transmembrane region" description="Helical" evidence="7">
    <location>
        <begin position="378"/>
        <end position="397"/>
    </location>
</feature>
<dbReference type="WBParaSite" id="Hba_07662">
    <property type="protein sequence ID" value="Hba_07662"/>
    <property type="gene ID" value="Hba_07662"/>
</dbReference>
<feature type="transmembrane region" description="Helical" evidence="7">
    <location>
        <begin position="180"/>
        <end position="199"/>
    </location>
</feature>
<feature type="transmembrane region" description="Helical" evidence="7">
    <location>
        <begin position="92"/>
        <end position="109"/>
    </location>
</feature>
<evidence type="ECO:0000256" key="7">
    <source>
        <dbReference type="SAM" id="Phobius"/>
    </source>
</evidence>
<feature type="transmembrane region" description="Helical" evidence="7">
    <location>
        <begin position="39"/>
        <end position="57"/>
    </location>
</feature>
<keyword evidence="4 7" id="KW-1133">Transmembrane helix</keyword>
<feature type="transmembrane region" description="Helical" evidence="7">
    <location>
        <begin position="152"/>
        <end position="168"/>
    </location>
</feature>
<dbReference type="PANTHER" id="PTHR13407:SF0">
    <property type="entry name" value="FI05221P"/>
    <property type="match status" value="1"/>
</dbReference>
<evidence type="ECO:0000256" key="2">
    <source>
        <dbReference type="ARBA" id="ARBA00022692"/>
    </source>
</evidence>
<sequence>MVENGESSNHPGIGTGIRLQNEIPAEVFLVQWKKRHFKSYQLCTLLGMWLIPVYVCITREWYRFLVVWMLFTICSTVVYFTVEVIFIDSVSLYLPLMSLNLLFIFRLVYKWFLLLHKLSYVLGIAGYLIMIFTLMGLNFIFSLKANSCMDTVYLGILLLFYGLYYGVLGRDFAHICTDRMACKIGSFYTLGCLAVIHFMNFVYAAGLWLVNCRPVLIAIWTFFNLISTRSNLRKRSDILGKGMLVISYFNVYLTKILEINISSFFRLDSRSPSPSSKSKESNKPIKSIYSDDEDYNTPQFNPPKKNFDGELKPGLNRVVKAQTKSEKLNKDYLLQLLHLLMMRGRREGEQMVEMIGKGEDGKDGETLWNRSQRLELEIYLSYFISIIYFVYGCIFQGDKSKKCETKIDKEIRLLRLKDILKQKNGVKEIEEFRKRYFERRASGMLVPPL</sequence>
<proteinExistence type="predicted"/>
<dbReference type="GO" id="GO:0061630">
    <property type="term" value="F:ubiquitin protein ligase activity"/>
    <property type="evidence" value="ECO:0007669"/>
    <property type="project" value="TreeGrafter"/>
</dbReference>
<keyword evidence="5 7" id="KW-0472">Membrane</keyword>
<reference evidence="9" key="1">
    <citation type="submission" date="2016-11" db="UniProtKB">
        <authorList>
            <consortium name="WormBaseParasite"/>
        </authorList>
    </citation>
    <scope>IDENTIFICATION</scope>
</reference>
<dbReference type="PANTHER" id="PTHR13407">
    <property type="entry name" value="RNF121 PROTEIN"/>
    <property type="match status" value="1"/>
</dbReference>
<dbReference type="InterPro" id="IPR040176">
    <property type="entry name" value="RNF121/RNF175"/>
</dbReference>
<dbReference type="AlphaFoldDB" id="A0A1I7WR60"/>
<keyword evidence="3" id="KW-0479">Metal-binding</keyword>
<comment type="subcellular location">
    <subcellularLocation>
        <location evidence="1">Membrane</location>
        <topology evidence="1">Multi-pass membrane protein</topology>
    </subcellularLocation>
</comment>
<feature type="transmembrane region" description="Helical" evidence="7">
    <location>
        <begin position="205"/>
        <end position="226"/>
    </location>
</feature>
<evidence type="ECO:0000256" key="4">
    <source>
        <dbReference type="ARBA" id="ARBA00022989"/>
    </source>
</evidence>
<name>A0A1I7WR60_HETBA</name>
<organism evidence="8 9">
    <name type="scientific">Heterorhabditis bacteriophora</name>
    <name type="common">Entomopathogenic nematode worm</name>
    <dbReference type="NCBI Taxonomy" id="37862"/>
    <lineage>
        <taxon>Eukaryota</taxon>
        <taxon>Metazoa</taxon>
        <taxon>Ecdysozoa</taxon>
        <taxon>Nematoda</taxon>
        <taxon>Chromadorea</taxon>
        <taxon>Rhabditida</taxon>
        <taxon>Rhabditina</taxon>
        <taxon>Rhabditomorpha</taxon>
        <taxon>Strongyloidea</taxon>
        <taxon>Heterorhabditidae</taxon>
        <taxon>Heterorhabditis</taxon>
    </lineage>
</organism>
<feature type="region of interest" description="Disordered" evidence="6">
    <location>
        <begin position="268"/>
        <end position="303"/>
    </location>
</feature>
<evidence type="ECO:0000256" key="3">
    <source>
        <dbReference type="ARBA" id="ARBA00022723"/>
    </source>
</evidence>
<evidence type="ECO:0000256" key="1">
    <source>
        <dbReference type="ARBA" id="ARBA00004141"/>
    </source>
</evidence>
<dbReference type="GO" id="GO:0005789">
    <property type="term" value="C:endoplasmic reticulum membrane"/>
    <property type="evidence" value="ECO:0007669"/>
    <property type="project" value="TreeGrafter"/>
</dbReference>
<evidence type="ECO:0000313" key="8">
    <source>
        <dbReference type="Proteomes" id="UP000095283"/>
    </source>
</evidence>
<evidence type="ECO:0000256" key="6">
    <source>
        <dbReference type="SAM" id="MobiDB-lite"/>
    </source>
</evidence>
<feature type="transmembrane region" description="Helical" evidence="7">
    <location>
        <begin position="64"/>
        <end position="86"/>
    </location>
</feature>
<dbReference type="GO" id="GO:0046872">
    <property type="term" value="F:metal ion binding"/>
    <property type="evidence" value="ECO:0007669"/>
    <property type="project" value="UniProtKB-KW"/>
</dbReference>
<evidence type="ECO:0000313" key="9">
    <source>
        <dbReference type="WBParaSite" id="Hba_07662"/>
    </source>
</evidence>
<dbReference type="GO" id="GO:0000139">
    <property type="term" value="C:Golgi membrane"/>
    <property type="evidence" value="ECO:0007669"/>
    <property type="project" value="TreeGrafter"/>
</dbReference>
<evidence type="ECO:0000256" key="5">
    <source>
        <dbReference type="ARBA" id="ARBA00023136"/>
    </source>
</evidence>
<keyword evidence="2 7" id="KW-0812">Transmembrane</keyword>
<accession>A0A1I7WR60</accession>
<keyword evidence="8" id="KW-1185">Reference proteome</keyword>